<accession>A0A8S5SLL4</accession>
<reference evidence="1" key="1">
    <citation type="journal article" date="2021" name="Proc. Natl. Acad. Sci. U.S.A.">
        <title>A Catalog of Tens of Thousands of Viruses from Human Metagenomes Reveals Hidden Associations with Chronic Diseases.</title>
        <authorList>
            <person name="Tisza M.J."/>
            <person name="Buck C.B."/>
        </authorList>
    </citation>
    <scope>NUCLEOTIDE SEQUENCE</scope>
    <source>
        <strain evidence="1">CtgEf1</strain>
    </source>
</reference>
<sequence>MAGTKAGGLKAAATNIERHGKDFYKEVGRKGGKAGNTGGFAANPELAKIAGRKGGLISRRGKAKTALLAA</sequence>
<organism evidence="1">
    <name type="scientific">Myoviridae sp. ctgEf1</name>
    <dbReference type="NCBI Taxonomy" id="2827699"/>
    <lineage>
        <taxon>Viruses</taxon>
        <taxon>Duplodnaviria</taxon>
        <taxon>Heunggongvirae</taxon>
        <taxon>Uroviricota</taxon>
        <taxon>Caudoviricetes</taxon>
    </lineage>
</organism>
<name>A0A8S5SLL4_9CAUD</name>
<proteinExistence type="predicted"/>
<evidence type="ECO:0000313" key="1">
    <source>
        <dbReference type="EMBL" id="DAF51707.1"/>
    </source>
</evidence>
<protein>
    <submittedName>
        <fullName evidence="1">Small hydrophilic plant seed protein</fullName>
    </submittedName>
</protein>
<dbReference type="EMBL" id="BK032620">
    <property type="protein sequence ID" value="DAF51707.1"/>
    <property type="molecule type" value="Genomic_DNA"/>
</dbReference>